<dbReference type="SUPFAM" id="SSF55729">
    <property type="entry name" value="Acyl-CoA N-acyltransferases (Nat)"/>
    <property type="match status" value="1"/>
</dbReference>
<name>A0A837R9M9_LACPE</name>
<reference evidence="2 3" key="1">
    <citation type="journal article" date="2015" name="Genome Announc.">
        <title>Expanding the biotechnology potential of lactobacilli through comparative genomics of 213 strains and associated genera.</title>
        <authorList>
            <person name="Sun Z."/>
            <person name="Harris H.M."/>
            <person name="McCann A."/>
            <person name="Guo C."/>
            <person name="Argimon S."/>
            <person name="Zhang W."/>
            <person name="Yang X."/>
            <person name="Jeffery I.B."/>
            <person name="Cooney J.C."/>
            <person name="Kagawa T.F."/>
            <person name="Liu W."/>
            <person name="Song Y."/>
            <person name="Salvetti E."/>
            <person name="Wrobel A."/>
            <person name="Rasinkangas P."/>
            <person name="Parkhill J."/>
            <person name="Rea M.C."/>
            <person name="O'Sullivan O."/>
            <person name="Ritari J."/>
            <person name="Douillard F.P."/>
            <person name="Paul Ross R."/>
            <person name="Yang R."/>
            <person name="Briner A.E."/>
            <person name="Felis G.E."/>
            <person name="de Vos W.M."/>
            <person name="Barrangou R."/>
            <person name="Klaenhammer T.R."/>
            <person name="Caufield P.W."/>
            <person name="Cui Y."/>
            <person name="Zhang H."/>
            <person name="O'Toole P.W."/>
        </authorList>
    </citation>
    <scope>NUCLEOTIDE SEQUENCE [LARGE SCALE GENOMIC DNA]</scope>
    <source>
        <strain evidence="2 3">DSM 20314</strain>
    </source>
</reference>
<evidence type="ECO:0000313" key="3">
    <source>
        <dbReference type="Proteomes" id="UP000051020"/>
    </source>
</evidence>
<dbReference type="Proteomes" id="UP000051020">
    <property type="component" value="Unassembled WGS sequence"/>
</dbReference>
<organism evidence="2 3">
    <name type="scientific">Lactiplantibacillus pentosus DSM 20314</name>
    <dbReference type="NCBI Taxonomy" id="1423791"/>
    <lineage>
        <taxon>Bacteria</taxon>
        <taxon>Bacillati</taxon>
        <taxon>Bacillota</taxon>
        <taxon>Bacilli</taxon>
        <taxon>Lactobacillales</taxon>
        <taxon>Lactobacillaceae</taxon>
        <taxon>Lactiplantibacillus</taxon>
    </lineage>
</organism>
<evidence type="ECO:0000313" key="2">
    <source>
        <dbReference type="EMBL" id="KRK24200.1"/>
    </source>
</evidence>
<feature type="domain" description="N-acetyltransferase" evidence="1">
    <location>
        <begin position="2"/>
        <end position="158"/>
    </location>
</feature>
<dbReference type="EMBL" id="AZCU01000011">
    <property type="protein sequence ID" value="KRK24200.1"/>
    <property type="molecule type" value="Genomic_DNA"/>
</dbReference>
<dbReference type="Pfam" id="PF13508">
    <property type="entry name" value="Acetyltransf_7"/>
    <property type="match status" value="1"/>
</dbReference>
<dbReference type="GO" id="GO:0016747">
    <property type="term" value="F:acyltransferase activity, transferring groups other than amino-acyl groups"/>
    <property type="evidence" value="ECO:0007669"/>
    <property type="project" value="InterPro"/>
</dbReference>
<dbReference type="GeneID" id="49395131"/>
<dbReference type="InterPro" id="IPR016181">
    <property type="entry name" value="Acyl_CoA_acyltransferase"/>
</dbReference>
<sequence length="158" mass="18049">MITARRFEQTDADEVAKLVANTMRTTNAKDYSTEYIENDLKQLTARDLIARARYFHCYVLLDGQTHQIVAVGSIGPYWGSEVESSLFNIFVAPTYQGQGVGRKLIQTLEQDPYFTRAKRIEIPASITGLGFYQKMGYQFKNGNAALDDEQLYRLEKFN</sequence>
<dbReference type="PROSITE" id="PS51186">
    <property type="entry name" value="GNAT"/>
    <property type="match status" value="1"/>
</dbReference>
<evidence type="ECO:0000259" key="1">
    <source>
        <dbReference type="PROSITE" id="PS51186"/>
    </source>
</evidence>
<gene>
    <name evidence="2" type="ORF">FD24_GL000571</name>
</gene>
<proteinExistence type="predicted"/>
<accession>A0A837R9M9</accession>
<dbReference type="Gene3D" id="3.40.630.30">
    <property type="match status" value="1"/>
</dbReference>
<protein>
    <submittedName>
        <fullName evidence="2">Acetyltransferase</fullName>
    </submittedName>
</protein>
<dbReference type="RefSeq" id="WP_050340084.1">
    <property type="nucleotide sequence ID" value="NZ_AZCU01000011.1"/>
</dbReference>
<dbReference type="CDD" id="cd04301">
    <property type="entry name" value="NAT_SF"/>
    <property type="match status" value="1"/>
</dbReference>
<dbReference type="AlphaFoldDB" id="A0A837R9M9"/>
<keyword evidence="2" id="KW-0808">Transferase</keyword>
<dbReference type="InterPro" id="IPR000182">
    <property type="entry name" value="GNAT_dom"/>
</dbReference>
<comment type="caution">
    <text evidence="2">The sequence shown here is derived from an EMBL/GenBank/DDBJ whole genome shotgun (WGS) entry which is preliminary data.</text>
</comment>